<dbReference type="FunFam" id="3.40.50.720:FF:000084">
    <property type="entry name" value="Short-chain dehydrogenase reductase"/>
    <property type="match status" value="1"/>
</dbReference>
<organism evidence="4 5">
    <name type="scientific">Dictyobacter alpinus</name>
    <dbReference type="NCBI Taxonomy" id="2014873"/>
    <lineage>
        <taxon>Bacteria</taxon>
        <taxon>Bacillati</taxon>
        <taxon>Chloroflexota</taxon>
        <taxon>Ktedonobacteria</taxon>
        <taxon>Ktedonobacterales</taxon>
        <taxon>Dictyobacteraceae</taxon>
        <taxon>Dictyobacter</taxon>
    </lineage>
</organism>
<name>A0A402BEY0_9CHLR</name>
<protein>
    <submittedName>
        <fullName evidence="4">Oxidoreductase</fullName>
    </submittedName>
</protein>
<dbReference type="SMART" id="SM00822">
    <property type="entry name" value="PKS_KR"/>
    <property type="match status" value="1"/>
</dbReference>
<dbReference type="InterPro" id="IPR020904">
    <property type="entry name" value="Sc_DH/Rdtase_CS"/>
</dbReference>
<dbReference type="PRINTS" id="PR00081">
    <property type="entry name" value="GDHRDH"/>
</dbReference>
<dbReference type="Pfam" id="PF13561">
    <property type="entry name" value="adh_short_C2"/>
    <property type="match status" value="1"/>
</dbReference>
<gene>
    <name evidence="4" type="ORF">KDA_54750</name>
</gene>
<dbReference type="CDD" id="cd05233">
    <property type="entry name" value="SDR_c"/>
    <property type="match status" value="1"/>
</dbReference>
<dbReference type="SUPFAM" id="SSF51735">
    <property type="entry name" value="NAD(P)-binding Rossmann-fold domains"/>
    <property type="match status" value="1"/>
</dbReference>
<feature type="domain" description="Ketoreductase" evidence="3">
    <location>
        <begin position="7"/>
        <end position="172"/>
    </location>
</feature>
<dbReference type="PANTHER" id="PTHR43669">
    <property type="entry name" value="5-KETO-D-GLUCONATE 5-REDUCTASE"/>
    <property type="match status" value="1"/>
</dbReference>
<dbReference type="AlphaFoldDB" id="A0A402BEY0"/>
<dbReference type="Proteomes" id="UP000287171">
    <property type="component" value="Unassembled WGS sequence"/>
</dbReference>
<evidence type="ECO:0000313" key="5">
    <source>
        <dbReference type="Proteomes" id="UP000287171"/>
    </source>
</evidence>
<comment type="similarity">
    <text evidence="1">Belongs to the short-chain dehydrogenases/reductases (SDR) family.</text>
</comment>
<dbReference type="GO" id="GO:0016491">
    <property type="term" value="F:oxidoreductase activity"/>
    <property type="evidence" value="ECO:0007669"/>
    <property type="project" value="UniProtKB-KW"/>
</dbReference>
<dbReference type="PRINTS" id="PR00080">
    <property type="entry name" value="SDRFAMILY"/>
</dbReference>
<proteinExistence type="inferred from homology"/>
<dbReference type="InterPro" id="IPR002347">
    <property type="entry name" value="SDR_fam"/>
</dbReference>
<dbReference type="PROSITE" id="PS00061">
    <property type="entry name" value="ADH_SHORT"/>
    <property type="match status" value="1"/>
</dbReference>
<dbReference type="EMBL" id="BIFT01000002">
    <property type="protein sequence ID" value="GCE29991.1"/>
    <property type="molecule type" value="Genomic_DNA"/>
</dbReference>
<keyword evidence="2" id="KW-0560">Oxidoreductase</keyword>
<accession>A0A402BEY0</accession>
<evidence type="ECO:0000256" key="2">
    <source>
        <dbReference type="ARBA" id="ARBA00023002"/>
    </source>
</evidence>
<dbReference type="RefSeq" id="WP_126630165.1">
    <property type="nucleotide sequence ID" value="NZ_BIFT01000002.1"/>
</dbReference>
<dbReference type="InterPro" id="IPR036291">
    <property type="entry name" value="NAD(P)-bd_dom_sf"/>
</dbReference>
<dbReference type="PANTHER" id="PTHR43669:SF3">
    <property type="entry name" value="ALCOHOL DEHYDROGENASE, PUTATIVE (AFU_ORTHOLOGUE AFUA_3G03445)-RELATED"/>
    <property type="match status" value="1"/>
</dbReference>
<dbReference type="InterPro" id="IPR057326">
    <property type="entry name" value="KR_dom"/>
</dbReference>
<keyword evidence="5" id="KW-1185">Reference proteome</keyword>
<sequence length="251" mass="26330">MKTLQGKVALVTGGNSGIGLATVKAFHENGARVVFSGRDPESLAAVARELGSDVLAVQADVTRLGDLDMLMSSAYEAFGKLDILFANAGITGGNKIETDTEDVFDRVVDTNFKGVYFTIQKALPFLNDGASIILNGSISALIGSSNGSLYSASKAAIHSLARTLSIELLERHIRVNTITIGPTETPILGRGGIADDTVQQVKNTLAQRLPIKRMGRPEEIANVAVFLASDQSSFVVGSEIAADGGLLINAL</sequence>
<reference evidence="5" key="1">
    <citation type="submission" date="2018-12" db="EMBL/GenBank/DDBJ databases">
        <title>Tengunoibacter tsumagoiensis gen. nov., sp. nov., Dictyobacter kobayashii sp. nov., D. alpinus sp. nov., and D. joshuensis sp. nov. and description of Dictyobacteraceae fam. nov. within the order Ktedonobacterales isolated from Tengu-no-mugimeshi.</title>
        <authorList>
            <person name="Wang C.M."/>
            <person name="Zheng Y."/>
            <person name="Sakai Y."/>
            <person name="Toyoda A."/>
            <person name="Minakuchi Y."/>
            <person name="Abe K."/>
            <person name="Yokota A."/>
            <person name="Yabe S."/>
        </authorList>
    </citation>
    <scope>NUCLEOTIDE SEQUENCE [LARGE SCALE GENOMIC DNA]</scope>
    <source>
        <strain evidence="5">Uno16</strain>
    </source>
</reference>
<evidence type="ECO:0000256" key="1">
    <source>
        <dbReference type="ARBA" id="ARBA00006484"/>
    </source>
</evidence>
<dbReference type="OrthoDB" id="9803333at2"/>
<dbReference type="Gene3D" id="3.40.50.720">
    <property type="entry name" value="NAD(P)-binding Rossmann-like Domain"/>
    <property type="match status" value="1"/>
</dbReference>
<evidence type="ECO:0000313" key="4">
    <source>
        <dbReference type="EMBL" id="GCE29991.1"/>
    </source>
</evidence>
<comment type="caution">
    <text evidence="4">The sequence shown here is derived from an EMBL/GenBank/DDBJ whole genome shotgun (WGS) entry which is preliminary data.</text>
</comment>
<evidence type="ECO:0000259" key="3">
    <source>
        <dbReference type="SMART" id="SM00822"/>
    </source>
</evidence>